<organism evidence="1 2">
    <name type="scientific">Lactobacillus gigeriorum DSM 23908 = CRBIP 24.85</name>
    <dbReference type="NCBI Taxonomy" id="1423751"/>
    <lineage>
        <taxon>Bacteria</taxon>
        <taxon>Bacillati</taxon>
        <taxon>Bacillota</taxon>
        <taxon>Bacilli</taxon>
        <taxon>Lactobacillales</taxon>
        <taxon>Lactobacillaceae</taxon>
        <taxon>Lactobacillus</taxon>
    </lineage>
</organism>
<evidence type="ECO:0000313" key="1">
    <source>
        <dbReference type="EMBL" id="CCI87555.1"/>
    </source>
</evidence>
<dbReference type="OrthoDB" id="2313962at2"/>
<accession>I7K1N8</accession>
<dbReference type="RefSeq" id="WP_008473815.1">
    <property type="nucleotide sequence ID" value="NZ_AYZO01000024.1"/>
</dbReference>
<reference evidence="1 2" key="1">
    <citation type="submission" date="2012-06" db="EMBL/GenBank/DDBJ databases">
        <title>Draft genome sequence of Lactobacillus gigeriorum CRBIP 24.85T, isolated from chicken crop.</title>
        <authorList>
            <person name="Cousin S."/>
            <person name="Ma L."/>
            <person name="Creno S."/>
            <person name="Clermont D."/>
            <person name="Loux V."/>
            <person name="Bizet C."/>
            <person name="Bouchier C."/>
        </authorList>
    </citation>
    <scope>NUCLEOTIDE SEQUENCE [LARGE SCALE GENOMIC DNA]</scope>
    <source>
        <strain evidence="2">CRBIP 24.85T</strain>
    </source>
</reference>
<protein>
    <recommendedName>
        <fullName evidence="3">XkdX family protein</fullName>
    </recommendedName>
</protein>
<dbReference type="Proteomes" id="UP000009326">
    <property type="component" value="Unassembled WGS sequence"/>
</dbReference>
<proteinExistence type="predicted"/>
<dbReference type="Pfam" id="PF09693">
    <property type="entry name" value="Phage_XkdX"/>
    <property type="match status" value="1"/>
</dbReference>
<name>I7K1N8_9LACO</name>
<dbReference type="EMBL" id="CAKC01000075">
    <property type="protein sequence ID" value="CCI87555.1"/>
    <property type="molecule type" value="Genomic_DNA"/>
</dbReference>
<gene>
    <name evidence="1" type="ORF">BN52_05435</name>
</gene>
<dbReference type="AlphaFoldDB" id="I7K1N8"/>
<sequence length="55" mass="6369">MISFTFTPIDLTSLYKEQYSLGWIDKATLRSYVTYGFITKDQFQEISGDSYEAQA</sequence>
<comment type="caution">
    <text evidence="1">The sequence shown here is derived from an EMBL/GenBank/DDBJ whole genome shotgun (WGS) entry which is preliminary data.</text>
</comment>
<dbReference type="InterPro" id="IPR010022">
    <property type="entry name" value="XkdX"/>
</dbReference>
<evidence type="ECO:0000313" key="2">
    <source>
        <dbReference type="Proteomes" id="UP000009326"/>
    </source>
</evidence>
<evidence type="ECO:0008006" key="3">
    <source>
        <dbReference type="Google" id="ProtNLM"/>
    </source>
</evidence>